<sequence length="148" mass="16238">MESFSQPFVAGCLRSAENSAPGQDLICYKHWRELDPSCSVLTRIFNICIKLSDVPAAWKASRTVLIHKKGDVNNLEKSNARVDGRANPSYTAASVGEAGGAPGGILFNLSIDKGSPDNPGEQGTQKEPSWRWPTDMCWRQTMPKIFGR</sequence>
<organism evidence="2 3">
    <name type="scientific">Trichonephila inaurata madagascariensis</name>
    <dbReference type="NCBI Taxonomy" id="2747483"/>
    <lineage>
        <taxon>Eukaryota</taxon>
        <taxon>Metazoa</taxon>
        <taxon>Ecdysozoa</taxon>
        <taxon>Arthropoda</taxon>
        <taxon>Chelicerata</taxon>
        <taxon>Arachnida</taxon>
        <taxon>Araneae</taxon>
        <taxon>Araneomorphae</taxon>
        <taxon>Entelegynae</taxon>
        <taxon>Araneoidea</taxon>
        <taxon>Nephilidae</taxon>
        <taxon>Trichonephila</taxon>
        <taxon>Trichonephila inaurata</taxon>
    </lineage>
</organism>
<gene>
    <name evidence="2" type="ORF">TNIN_91271</name>
</gene>
<dbReference type="OrthoDB" id="6628767at2759"/>
<accession>A0A8X6WSB2</accession>
<dbReference type="Proteomes" id="UP000886998">
    <property type="component" value="Unassembled WGS sequence"/>
</dbReference>
<reference evidence="2" key="1">
    <citation type="submission" date="2020-08" db="EMBL/GenBank/DDBJ databases">
        <title>Multicomponent nature underlies the extraordinary mechanical properties of spider dragline silk.</title>
        <authorList>
            <person name="Kono N."/>
            <person name="Nakamura H."/>
            <person name="Mori M."/>
            <person name="Yoshida Y."/>
            <person name="Ohtoshi R."/>
            <person name="Malay A.D."/>
            <person name="Moran D.A.P."/>
            <person name="Tomita M."/>
            <person name="Numata K."/>
            <person name="Arakawa K."/>
        </authorList>
    </citation>
    <scope>NUCLEOTIDE SEQUENCE</scope>
</reference>
<evidence type="ECO:0000313" key="2">
    <source>
        <dbReference type="EMBL" id="GFY40355.1"/>
    </source>
</evidence>
<evidence type="ECO:0000256" key="1">
    <source>
        <dbReference type="SAM" id="MobiDB-lite"/>
    </source>
</evidence>
<name>A0A8X6WSB2_9ARAC</name>
<comment type="caution">
    <text evidence="2">The sequence shown here is derived from an EMBL/GenBank/DDBJ whole genome shotgun (WGS) entry which is preliminary data.</text>
</comment>
<feature type="region of interest" description="Disordered" evidence="1">
    <location>
        <begin position="109"/>
        <end position="131"/>
    </location>
</feature>
<dbReference type="AlphaFoldDB" id="A0A8X6WSB2"/>
<evidence type="ECO:0000313" key="3">
    <source>
        <dbReference type="Proteomes" id="UP000886998"/>
    </source>
</evidence>
<dbReference type="EMBL" id="BMAV01001868">
    <property type="protein sequence ID" value="GFY40355.1"/>
    <property type="molecule type" value="Genomic_DNA"/>
</dbReference>
<protein>
    <submittedName>
        <fullName evidence="2">Uncharacterized protein</fullName>
    </submittedName>
</protein>
<proteinExistence type="predicted"/>
<keyword evidence="3" id="KW-1185">Reference proteome</keyword>